<evidence type="ECO:0000313" key="1">
    <source>
        <dbReference type="EMBL" id="SQH24664.1"/>
    </source>
</evidence>
<gene>
    <name evidence="1" type="ORF">NCTC10529_00856</name>
</gene>
<proteinExistence type="predicted"/>
<dbReference type="PANTHER" id="PTHR39431:SF1">
    <property type="entry name" value="FRPA_C-RELATED PROTEIN"/>
    <property type="match status" value="1"/>
</dbReference>
<accession>A0AAX2J3P3</accession>
<reference evidence="1 2" key="1">
    <citation type="submission" date="2018-06" db="EMBL/GenBank/DDBJ databases">
        <authorList>
            <consortium name="Pathogen Informatics"/>
            <person name="Doyle S."/>
        </authorList>
    </citation>
    <scope>NUCLEOTIDE SEQUENCE [LARGE SCALE GENOMIC DNA]</scope>
    <source>
        <strain evidence="1 2">NCTC10529</strain>
    </source>
</reference>
<organism evidence="1 2">
    <name type="scientific">Kingella kingae</name>
    <dbReference type="NCBI Taxonomy" id="504"/>
    <lineage>
        <taxon>Bacteria</taxon>
        <taxon>Pseudomonadati</taxon>
        <taxon>Pseudomonadota</taxon>
        <taxon>Betaproteobacteria</taxon>
        <taxon>Neisseriales</taxon>
        <taxon>Neisseriaceae</taxon>
        <taxon>Kingella</taxon>
    </lineage>
</organism>
<dbReference type="AlphaFoldDB" id="A0AAX2J3P3"/>
<dbReference type="PANTHER" id="PTHR39431">
    <property type="entry name" value="FRPA/C-RELATED PROTEIN"/>
    <property type="match status" value="1"/>
</dbReference>
<dbReference type="Proteomes" id="UP000248598">
    <property type="component" value="Chromosome 1"/>
</dbReference>
<protein>
    <submittedName>
        <fullName evidence="1">Uncharacterized protein</fullName>
    </submittedName>
</protein>
<evidence type="ECO:0000313" key="2">
    <source>
        <dbReference type="Proteomes" id="UP000248598"/>
    </source>
</evidence>
<dbReference type="EMBL" id="LS483426">
    <property type="protein sequence ID" value="SQH24664.1"/>
    <property type="molecule type" value="Genomic_DNA"/>
</dbReference>
<sequence length="395" mass="43297">MNNNRQNSVCFKSQNQLEDPIQWIINYYNNYGLQAATDLSPYVLPGFLNYLGEKGIGSGGLDIDSKLKLYKNLKMAETYTSSTTRKEGVYSAKAIRQDILKNKIPEMRQAMKSDVYAQTSRIMKHVGNGFAYAGATYEIGKSLVNPETKTKDFVKSSIKGIGILGTTAALSLLPATIPIALGATVAVASGIMVSALLDGIMKTEEFNNLFGDIGEQELGQTWQYLTEDFFDDVSETFEELAKKFIDDNYDIYSERISDSLDNFPINKPCNNFDPYHYRYRQLNKNGKAHGYDPLILNLDGKGIQTIAPSSISARFDHNADGIATATGWTAAGNGILALDLDKNGKIDSGKEIFGNHSVLSNGATAAHGYAALAELDSNHDNLINQADELFSSLKV</sequence>
<name>A0AAX2J3P3_KINKI</name>